<dbReference type="EMBL" id="JBIACK010000002">
    <property type="protein sequence ID" value="MFE8700215.1"/>
    <property type="molecule type" value="Genomic_DNA"/>
</dbReference>
<dbReference type="Gene3D" id="3.40.1190.20">
    <property type="match status" value="1"/>
</dbReference>
<comment type="catalytic activity">
    <reaction evidence="1">
        <text>4-amino-5-hydroxymethyl-2-methylpyrimidine + ATP = 4-amino-2-methyl-5-(phosphooxymethyl)pyrimidine + ADP + H(+)</text>
        <dbReference type="Rhea" id="RHEA:23096"/>
        <dbReference type="ChEBI" id="CHEBI:15378"/>
        <dbReference type="ChEBI" id="CHEBI:16892"/>
        <dbReference type="ChEBI" id="CHEBI:30616"/>
        <dbReference type="ChEBI" id="CHEBI:58354"/>
        <dbReference type="ChEBI" id="CHEBI:456216"/>
        <dbReference type="EC" id="2.7.1.49"/>
    </reaction>
</comment>
<dbReference type="InterPro" id="IPR029056">
    <property type="entry name" value="Ribokinase-like"/>
</dbReference>
<sequence>METALTIAGSDSSGGAGIQADLKTFSALKVYGMSVITAVTAQNTTGVRSIATIPTNIIQDQMEAVLEDIPVGAVKIGMLSSSHVIKTVVSTLVNVKATNIVLDPVMVSKSGHHLLEYEAVQTLKEDLIPIATIVTPNLPEAEAILGRKILCEEDMKEACQQLNELGPKYVLLKGGHLEGDPVDVLYDGTEFHHFYQERILTKNTHGTGCTLSSAIAAHLAKGNSVVDSVHLAKEYITGAIQHSISIGQGHGPTHHFHQLW</sequence>
<protein>
    <recommendedName>
        <fullName evidence="7">Hydroxymethylpyrimidine/phosphomethylpyrimidine kinase</fullName>
        <ecNumber evidence="5">2.7.1.49</ecNumber>
        <ecNumber evidence="6">2.7.4.7</ecNumber>
    </recommendedName>
    <alternativeName>
        <fullName evidence="10">Hydroxymethylpyrimidine kinase</fullName>
    </alternativeName>
    <alternativeName>
        <fullName evidence="11">Hydroxymethylpyrimidine phosphate kinase</fullName>
    </alternativeName>
</protein>
<dbReference type="EC" id="2.7.4.7" evidence="6"/>
<evidence type="ECO:0000256" key="9">
    <source>
        <dbReference type="ARBA" id="ARBA00037917"/>
    </source>
</evidence>
<evidence type="ECO:0000313" key="14">
    <source>
        <dbReference type="Proteomes" id="UP001601059"/>
    </source>
</evidence>
<dbReference type="Proteomes" id="UP001601059">
    <property type="component" value="Unassembled WGS sequence"/>
</dbReference>
<organism evidence="13 14">
    <name type="scientific">Cytobacillus spartinae</name>
    <dbReference type="NCBI Taxonomy" id="3299023"/>
    <lineage>
        <taxon>Bacteria</taxon>
        <taxon>Bacillati</taxon>
        <taxon>Bacillota</taxon>
        <taxon>Bacilli</taxon>
        <taxon>Bacillales</taxon>
        <taxon>Bacillaceae</taxon>
        <taxon>Cytobacillus</taxon>
    </lineage>
</organism>
<keyword evidence="13" id="KW-0808">Transferase</keyword>
<evidence type="ECO:0000256" key="1">
    <source>
        <dbReference type="ARBA" id="ARBA00000151"/>
    </source>
</evidence>
<evidence type="ECO:0000256" key="8">
    <source>
        <dbReference type="ARBA" id="ARBA00022977"/>
    </source>
</evidence>
<evidence type="ECO:0000256" key="2">
    <source>
        <dbReference type="ARBA" id="ARBA00000565"/>
    </source>
</evidence>
<dbReference type="EC" id="2.7.1.49" evidence="5"/>
<dbReference type="NCBIfam" id="TIGR00097">
    <property type="entry name" value="HMP-P_kinase"/>
    <property type="match status" value="1"/>
</dbReference>
<evidence type="ECO:0000259" key="12">
    <source>
        <dbReference type="Pfam" id="PF08543"/>
    </source>
</evidence>
<accession>A0ABW6KBB0</accession>
<evidence type="ECO:0000256" key="5">
    <source>
        <dbReference type="ARBA" id="ARBA00012135"/>
    </source>
</evidence>
<dbReference type="GO" id="GO:0008972">
    <property type="term" value="F:phosphomethylpyrimidine kinase activity"/>
    <property type="evidence" value="ECO:0007669"/>
    <property type="project" value="UniProtKB-EC"/>
</dbReference>
<dbReference type="RefSeq" id="WP_389359198.1">
    <property type="nucleotide sequence ID" value="NZ_JBIACK010000002.1"/>
</dbReference>
<evidence type="ECO:0000256" key="3">
    <source>
        <dbReference type="ARBA" id="ARBA00004769"/>
    </source>
</evidence>
<reference evidence="13 14" key="1">
    <citation type="submission" date="2024-08" db="EMBL/GenBank/DDBJ databases">
        <title>Two novel Cytobacillus novel species.</title>
        <authorList>
            <person name="Liu G."/>
        </authorList>
    </citation>
    <scope>NUCLEOTIDE SEQUENCE [LARGE SCALE GENOMIC DNA]</scope>
    <source>
        <strain evidence="13 14">FJAT-54145</strain>
    </source>
</reference>
<keyword evidence="8" id="KW-0784">Thiamine biosynthesis</keyword>
<dbReference type="PANTHER" id="PTHR20858:SF17">
    <property type="entry name" value="HYDROXYMETHYLPYRIMIDINE_PHOSPHOMETHYLPYRIMIDINE KINASE THI20-RELATED"/>
    <property type="match status" value="1"/>
</dbReference>
<evidence type="ECO:0000256" key="10">
    <source>
        <dbReference type="ARBA" id="ARBA00042102"/>
    </source>
</evidence>
<dbReference type="CDD" id="cd01169">
    <property type="entry name" value="HMPP_kinase"/>
    <property type="match status" value="1"/>
</dbReference>
<comment type="caution">
    <text evidence="13">The sequence shown here is derived from an EMBL/GenBank/DDBJ whole genome shotgun (WGS) entry which is preliminary data.</text>
</comment>
<dbReference type="InterPro" id="IPR013749">
    <property type="entry name" value="PM/HMP-P_kinase-1"/>
</dbReference>
<feature type="domain" description="Pyridoxamine kinase/Phosphomethylpyrimidine kinase" evidence="12">
    <location>
        <begin position="11"/>
        <end position="254"/>
    </location>
</feature>
<proteinExistence type="inferred from homology"/>
<evidence type="ECO:0000313" key="13">
    <source>
        <dbReference type="EMBL" id="MFE8700215.1"/>
    </source>
</evidence>
<evidence type="ECO:0000256" key="4">
    <source>
        <dbReference type="ARBA" id="ARBA00009879"/>
    </source>
</evidence>
<comment type="similarity">
    <text evidence="4">Belongs to the ThiD family.</text>
</comment>
<evidence type="ECO:0000256" key="11">
    <source>
        <dbReference type="ARBA" id="ARBA00043176"/>
    </source>
</evidence>
<dbReference type="SUPFAM" id="SSF53613">
    <property type="entry name" value="Ribokinase-like"/>
    <property type="match status" value="1"/>
</dbReference>
<comment type="catalytic activity">
    <reaction evidence="2">
        <text>4-amino-2-methyl-5-(phosphooxymethyl)pyrimidine + ATP = 4-amino-2-methyl-5-(diphosphooxymethyl)pyrimidine + ADP</text>
        <dbReference type="Rhea" id="RHEA:19893"/>
        <dbReference type="ChEBI" id="CHEBI:30616"/>
        <dbReference type="ChEBI" id="CHEBI:57841"/>
        <dbReference type="ChEBI" id="CHEBI:58354"/>
        <dbReference type="ChEBI" id="CHEBI:456216"/>
        <dbReference type="EC" id="2.7.4.7"/>
    </reaction>
</comment>
<keyword evidence="13" id="KW-0418">Kinase</keyword>
<comment type="pathway">
    <text evidence="9">Cofactor biosynthesis; thiamine diphosphate biosynthesis; 4-amino-2-methyl-5-diphosphomethylpyrimidine from 5-amino-1-(5-phospho-D-ribosyl)imidazole: step 2/3.</text>
</comment>
<comment type="pathway">
    <text evidence="3">Cofactor biosynthesis; thiamine diphosphate biosynthesis; 4-amino-2-methyl-5-diphosphomethylpyrimidine from 5-amino-1-(5-phospho-D-ribosyl)imidazole: step 3/3.</text>
</comment>
<dbReference type="GO" id="GO:0008902">
    <property type="term" value="F:hydroxymethylpyrimidine kinase activity"/>
    <property type="evidence" value="ECO:0007669"/>
    <property type="project" value="UniProtKB-EC"/>
</dbReference>
<dbReference type="InterPro" id="IPR004399">
    <property type="entry name" value="HMP/HMP-P_kinase_dom"/>
</dbReference>
<evidence type="ECO:0000256" key="6">
    <source>
        <dbReference type="ARBA" id="ARBA00012963"/>
    </source>
</evidence>
<dbReference type="Pfam" id="PF08543">
    <property type="entry name" value="Phos_pyr_kin"/>
    <property type="match status" value="1"/>
</dbReference>
<keyword evidence="14" id="KW-1185">Reference proteome</keyword>
<dbReference type="PANTHER" id="PTHR20858">
    <property type="entry name" value="PHOSPHOMETHYLPYRIMIDINE KINASE"/>
    <property type="match status" value="1"/>
</dbReference>
<evidence type="ECO:0000256" key="7">
    <source>
        <dbReference type="ARBA" id="ARBA00019161"/>
    </source>
</evidence>
<name>A0ABW6KBB0_9BACI</name>
<gene>
    <name evidence="13" type="primary">thiD</name>
    <name evidence="13" type="ORF">ACFYKX_06310</name>
</gene>